<dbReference type="PANTHER" id="PTHR12461:SF105">
    <property type="entry name" value="HYPOXIA-INDUCIBLE FACTOR 1-ALPHA INHIBITOR"/>
    <property type="match status" value="1"/>
</dbReference>
<dbReference type="InterPro" id="IPR003347">
    <property type="entry name" value="JmjC_dom"/>
</dbReference>
<dbReference type="EMBL" id="ABSU01000029">
    <property type="protein sequence ID" value="EFE30514.1"/>
    <property type="molecule type" value="Genomic_DNA"/>
</dbReference>
<organism evidence="2 3">
    <name type="scientific">Arthroderma benhamiae (strain ATCC MYA-4681 / CBS 112371)</name>
    <name type="common">Trichophyton mentagrophytes</name>
    <dbReference type="NCBI Taxonomy" id="663331"/>
    <lineage>
        <taxon>Eukaryota</taxon>
        <taxon>Fungi</taxon>
        <taxon>Dikarya</taxon>
        <taxon>Ascomycota</taxon>
        <taxon>Pezizomycotina</taxon>
        <taxon>Eurotiomycetes</taxon>
        <taxon>Eurotiomycetidae</taxon>
        <taxon>Onygenales</taxon>
        <taxon>Arthrodermataceae</taxon>
        <taxon>Trichophyton</taxon>
    </lineage>
</organism>
<dbReference type="RefSeq" id="XP_003011154.1">
    <property type="nucleotide sequence ID" value="XM_003011108.1"/>
</dbReference>
<dbReference type="InterPro" id="IPR041667">
    <property type="entry name" value="Cupin_8"/>
</dbReference>
<gene>
    <name evidence="2" type="ORF">ARB_02676</name>
</gene>
<reference evidence="3" key="1">
    <citation type="journal article" date="2011" name="Genome Biol.">
        <title>Comparative and functional genomics provide insights into the pathogenicity of dermatophytic fungi.</title>
        <authorList>
            <person name="Burmester A."/>
            <person name="Shelest E."/>
            <person name="Gloeckner G."/>
            <person name="Heddergott C."/>
            <person name="Schindler S."/>
            <person name="Staib P."/>
            <person name="Heidel A."/>
            <person name="Felder M."/>
            <person name="Petzold A."/>
            <person name="Szafranski K."/>
            <person name="Feuermann M."/>
            <person name="Pedruzzi I."/>
            <person name="Priebe S."/>
            <person name="Groth M."/>
            <person name="Winkler R."/>
            <person name="Li W."/>
            <person name="Kniemeyer O."/>
            <person name="Schroeckh V."/>
            <person name="Hertweck C."/>
            <person name="Hube B."/>
            <person name="White T.C."/>
            <person name="Platzer M."/>
            <person name="Guthke R."/>
            <person name="Heitman J."/>
            <person name="Woestemeyer J."/>
            <person name="Zipfel P.F."/>
            <person name="Monod M."/>
            <person name="Brakhage A.A."/>
        </authorList>
    </citation>
    <scope>NUCLEOTIDE SEQUENCE [LARGE SCALE GENOMIC DNA]</scope>
    <source>
        <strain evidence="3">ATCC MYA-4681 / CBS 112371</strain>
    </source>
</reference>
<dbReference type="PANTHER" id="PTHR12461">
    <property type="entry name" value="HYPOXIA-INDUCIBLE FACTOR 1 ALPHA INHIBITOR-RELATED"/>
    <property type="match status" value="1"/>
</dbReference>
<protein>
    <recommendedName>
        <fullName evidence="1">JmjC domain-containing protein</fullName>
    </recommendedName>
</protein>
<sequence>MTGSAALRYLALDTLATDCVALFRESCFKAQRPVVLPRGLFRNYRAVSRWFDPPPTPLPPPPPGAASSAPASNPGLNYAYLEQHGDCYVPLELTIPGGRDGIVFERAHRPLSLFLQWTRSVQSTPAAEAQDGPRLYLAQCQLLDLPGSLREDFPTPSYVMQAGKGDIYDTNIWVGLAPTYTPLHRDPNPNLFVQLAGSKHVRLLAPDVGRGVFAQVRETLDSARTGHGCSSAIRGEEMMKGAERQLLDHAVWDNNNNEHTSGTTQENIGYDAVLQPGDALFIPTGWWHSIKGVGQGITASVSIPKTHAISTETNNNYLTSNRSTGGSGEPQRNKIKIKSDFHYALGIRICIV</sequence>
<dbReference type="GeneID" id="9523809"/>
<evidence type="ECO:0000259" key="1">
    <source>
        <dbReference type="PROSITE" id="PS51184"/>
    </source>
</evidence>
<dbReference type="KEGG" id="abe:ARB_02676"/>
<dbReference type="Proteomes" id="UP000008866">
    <property type="component" value="Unassembled WGS sequence"/>
</dbReference>
<dbReference type="AlphaFoldDB" id="D4B2E8"/>
<evidence type="ECO:0000313" key="3">
    <source>
        <dbReference type="Proteomes" id="UP000008866"/>
    </source>
</evidence>
<dbReference type="OMA" id="WIGHPPT"/>
<dbReference type="SMART" id="SM00558">
    <property type="entry name" value="JmjC"/>
    <property type="match status" value="1"/>
</dbReference>
<dbReference type="Pfam" id="PF13621">
    <property type="entry name" value="Cupin_8"/>
    <property type="match status" value="1"/>
</dbReference>
<accession>D4B2E8</accession>
<dbReference type="HOGENOM" id="CLU_054409_0_0_1"/>
<comment type="caution">
    <text evidence="2">The sequence shown here is derived from an EMBL/GenBank/DDBJ whole genome shotgun (WGS) entry which is preliminary data.</text>
</comment>
<keyword evidence="3" id="KW-1185">Reference proteome</keyword>
<dbReference type="eggNOG" id="KOG2132">
    <property type="taxonomic scope" value="Eukaryota"/>
</dbReference>
<name>D4B2E8_ARTBC</name>
<evidence type="ECO:0000313" key="2">
    <source>
        <dbReference type="EMBL" id="EFE30514.1"/>
    </source>
</evidence>
<feature type="domain" description="JmjC" evidence="1">
    <location>
        <begin position="134"/>
        <end position="332"/>
    </location>
</feature>
<dbReference type="STRING" id="663331.D4B2E8"/>
<dbReference type="SUPFAM" id="SSF51197">
    <property type="entry name" value="Clavaminate synthase-like"/>
    <property type="match status" value="1"/>
</dbReference>
<proteinExistence type="predicted"/>
<dbReference type="Gene3D" id="2.60.120.650">
    <property type="entry name" value="Cupin"/>
    <property type="match status" value="1"/>
</dbReference>
<dbReference type="PROSITE" id="PS51184">
    <property type="entry name" value="JMJC"/>
    <property type="match status" value="1"/>
</dbReference>